<protein>
    <recommendedName>
        <fullName evidence="7">AP2/ERF domain-containing protein</fullName>
    </recommendedName>
</protein>
<organism evidence="8 9">
    <name type="scientific">Emiliania huxleyi (strain CCMP1516)</name>
    <dbReference type="NCBI Taxonomy" id="280463"/>
    <lineage>
        <taxon>Eukaryota</taxon>
        <taxon>Haptista</taxon>
        <taxon>Haptophyta</taxon>
        <taxon>Prymnesiophyceae</taxon>
        <taxon>Isochrysidales</taxon>
        <taxon>Noelaerhabdaceae</taxon>
        <taxon>Emiliania</taxon>
    </lineage>
</organism>
<dbReference type="InterPro" id="IPR036955">
    <property type="entry name" value="AP2/ERF_dom_sf"/>
</dbReference>
<proteinExistence type="predicted"/>
<evidence type="ECO:0000313" key="8">
    <source>
        <dbReference type="EnsemblProtists" id="EOD04451"/>
    </source>
</evidence>
<dbReference type="PaxDb" id="2903-EOD04451"/>
<dbReference type="PROSITE" id="PS51032">
    <property type="entry name" value="AP2_ERF"/>
    <property type="match status" value="1"/>
</dbReference>
<dbReference type="KEGG" id="ehx:EMIHUDRAFT_446660"/>
<feature type="transmembrane region" description="Helical" evidence="6">
    <location>
        <begin position="100"/>
        <end position="120"/>
    </location>
</feature>
<feature type="domain" description="AP2/ERF" evidence="7">
    <location>
        <begin position="159"/>
        <end position="206"/>
    </location>
</feature>
<dbReference type="GeneID" id="17250602"/>
<keyword evidence="5" id="KW-0539">Nucleus</keyword>
<keyword evidence="4" id="KW-0804">Transcription</keyword>
<evidence type="ECO:0000256" key="4">
    <source>
        <dbReference type="ARBA" id="ARBA00023163"/>
    </source>
</evidence>
<dbReference type="GO" id="GO:0003677">
    <property type="term" value="F:DNA binding"/>
    <property type="evidence" value="ECO:0007669"/>
    <property type="project" value="UniProtKB-KW"/>
</dbReference>
<evidence type="ECO:0000256" key="5">
    <source>
        <dbReference type="ARBA" id="ARBA00023242"/>
    </source>
</evidence>
<dbReference type="Gene3D" id="3.30.730.10">
    <property type="entry name" value="AP2/ERF domain"/>
    <property type="match status" value="1"/>
</dbReference>
<evidence type="ECO:0000256" key="3">
    <source>
        <dbReference type="ARBA" id="ARBA00023125"/>
    </source>
</evidence>
<reference evidence="9" key="1">
    <citation type="journal article" date="2013" name="Nature">
        <title>Pan genome of the phytoplankton Emiliania underpins its global distribution.</title>
        <authorList>
            <person name="Read B.A."/>
            <person name="Kegel J."/>
            <person name="Klute M.J."/>
            <person name="Kuo A."/>
            <person name="Lefebvre S.C."/>
            <person name="Maumus F."/>
            <person name="Mayer C."/>
            <person name="Miller J."/>
            <person name="Monier A."/>
            <person name="Salamov A."/>
            <person name="Young J."/>
            <person name="Aguilar M."/>
            <person name="Claverie J.M."/>
            <person name="Frickenhaus S."/>
            <person name="Gonzalez K."/>
            <person name="Herman E.K."/>
            <person name="Lin Y.C."/>
            <person name="Napier J."/>
            <person name="Ogata H."/>
            <person name="Sarno A.F."/>
            <person name="Shmutz J."/>
            <person name="Schroeder D."/>
            <person name="de Vargas C."/>
            <person name="Verret F."/>
            <person name="von Dassow P."/>
            <person name="Valentin K."/>
            <person name="Van de Peer Y."/>
            <person name="Wheeler G."/>
            <person name="Dacks J.B."/>
            <person name="Delwiche C.F."/>
            <person name="Dyhrman S.T."/>
            <person name="Glockner G."/>
            <person name="John U."/>
            <person name="Richards T."/>
            <person name="Worden A.Z."/>
            <person name="Zhang X."/>
            <person name="Grigoriev I.V."/>
            <person name="Allen A.E."/>
            <person name="Bidle K."/>
            <person name="Borodovsky M."/>
            <person name="Bowler C."/>
            <person name="Brownlee C."/>
            <person name="Cock J.M."/>
            <person name="Elias M."/>
            <person name="Gladyshev V.N."/>
            <person name="Groth M."/>
            <person name="Guda C."/>
            <person name="Hadaegh A."/>
            <person name="Iglesias-Rodriguez M.D."/>
            <person name="Jenkins J."/>
            <person name="Jones B.M."/>
            <person name="Lawson T."/>
            <person name="Leese F."/>
            <person name="Lindquist E."/>
            <person name="Lobanov A."/>
            <person name="Lomsadze A."/>
            <person name="Malik S.B."/>
            <person name="Marsh M.E."/>
            <person name="Mackinder L."/>
            <person name="Mock T."/>
            <person name="Mueller-Roeber B."/>
            <person name="Pagarete A."/>
            <person name="Parker M."/>
            <person name="Probert I."/>
            <person name="Quesneville H."/>
            <person name="Raines C."/>
            <person name="Rensing S.A."/>
            <person name="Riano-Pachon D.M."/>
            <person name="Richier S."/>
            <person name="Rokitta S."/>
            <person name="Shiraiwa Y."/>
            <person name="Soanes D.M."/>
            <person name="van der Giezen M."/>
            <person name="Wahlund T.M."/>
            <person name="Williams B."/>
            <person name="Wilson W."/>
            <person name="Wolfe G."/>
            <person name="Wurch L.L."/>
        </authorList>
    </citation>
    <scope>NUCLEOTIDE SEQUENCE</scope>
</reference>
<dbReference type="InterPro" id="IPR016177">
    <property type="entry name" value="DNA-bd_dom_sf"/>
</dbReference>
<name>A0A0D3HZL6_EMIH1</name>
<dbReference type="EnsemblProtists" id="EOD28091">
    <property type="protein sequence ID" value="EOD28091"/>
    <property type="gene ID" value="EMIHUDRAFT_443034"/>
</dbReference>
<keyword evidence="6" id="KW-0472">Membrane</keyword>
<keyword evidence="6" id="KW-1133">Transmembrane helix</keyword>
<dbReference type="EnsemblProtists" id="EOD04451">
    <property type="protein sequence ID" value="EOD04451"/>
    <property type="gene ID" value="EMIHUDRAFT_446660"/>
</dbReference>
<dbReference type="GO" id="GO:0003700">
    <property type="term" value="F:DNA-binding transcription factor activity"/>
    <property type="evidence" value="ECO:0007669"/>
    <property type="project" value="InterPro"/>
</dbReference>
<evidence type="ECO:0000313" key="9">
    <source>
        <dbReference type="Proteomes" id="UP000013827"/>
    </source>
</evidence>
<keyword evidence="3" id="KW-0238">DNA-binding</keyword>
<dbReference type="Proteomes" id="UP000013827">
    <property type="component" value="Unassembled WGS sequence"/>
</dbReference>
<dbReference type="HOGENOM" id="CLU_1263590_0_0_1"/>
<dbReference type="GO" id="GO:0005634">
    <property type="term" value="C:nucleus"/>
    <property type="evidence" value="ECO:0007669"/>
    <property type="project" value="UniProtKB-SubCell"/>
</dbReference>
<dbReference type="RefSeq" id="XP_005756880.1">
    <property type="nucleotide sequence ID" value="XM_005756823.1"/>
</dbReference>
<dbReference type="RefSeq" id="XP_005780520.1">
    <property type="nucleotide sequence ID" value="XM_005780463.1"/>
</dbReference>
<reference evidence="8" key="2">
    <citation type="submission" date="2024-10" db="UniProtKB">
        <authorList>
            <consortium name="EnsemblProtists"/>
        </authorList>
    </citation>
    <scope>IDENTIFICATION</scope>
</reference>
<comment type="subcellular location">
    <subcellularLocation>
        <location evidence="1">Nucleus</location>
    </subcellularLocation>
</comment>
<feature type="transmembrane region" description="Helical" evidence="6">
    <location>
        <begin position="60"/>
        <end position="84"/>
    </location>
</feature>
<sequence>MLLFHHTLWVVLIFVAAATRSVFMVKVDLILDGFVNYEFGLFVATFLRRTGASLVWRKRSIVWGCALFAVTRVLQLLVLFYLFIGSAKRMVHNGGQKDQFVFFFALICAVILNALQLYTLQIYRVMYLSDCKREQELTGTVAAEAEGLRLHLSSCSFTGYKGVRKDVRKERPGRFEAYLARVDGRQVGLGTFGTAVEAAVAYARAVGEAPEAPVEEQQA</sequence>
<dbReference type="KEGG" id="ehx:EMIHUDRAFT_443034"/>
<evidence type="ECO:0000256" key="1">
    <source>
        <dbReference type="ARBA" id="ARBA00004123"/>
    </source>
</evidence>
<keyword evidence="9" id="KW-1185">Reference proteome</keyword>
<evidence type="ECO:0000256" key="6">
    <source>
        <dbReference type="SAM" id="Phobius"/>
    </source>
</evidence>
<dbReference type="SUPFAM" id="SSF54171">
    <property type="entry name" value="DNA-binding domain"/>
    <property type="match status" value="1"/>
</dbReference>
<accession>A0A0D3HZL6</accession>
<keyword evidence="2" id="KW-0805">Transcription regulation</keyword>
<dbReference type="AlphaFoldDB" id="A0A0D3HZL6"/>
<dbReference type="GeneID" id="17273635"/>
<evidence type="ECO:0000256" key="2">
    <source>
        <dbReference type="ARBA" id="ARBA00023015"/>
    </source>
</evidence>
<feature type="transmembrane region" description="Helical" evidence="6">
    <location>
        <begin position="27"/>
        <end position="48"/>
    </location>
</feature>
<keyword evidence="6" id="KW-0812">Transmembrane</keyword>
<evidence type="ECO:0000259" key="7">
    <source>
        <dbReference type="PROSITE" id="PS51032"/>
    </source>
</evidence>
<dbReference type="InterPro" id="IPR001471">
    <property type="entry name" value="AP2/ERF_dom"/>
</dbReference>